<reference evidence="1" key="1">
    <citation type="submission" date="2019-08" db="EMBL/GenBank/DDBJ databases">
        <authorList>
            <person name="Kucharzyk K."/>
            <person name="Murdoch R.W."/>
            <person name="Higgins S."/>
            <person name="Loffler F."/>
        </authorList>
    </citation>
    <scope>NUCLEOTIDE SEQUENCE</scope>
</reference>
<proteinExistence type="predicted"/>
<dbReference type="SUPFAM" id="SSF64518">
    <property type="entry name" value="Phase 1 flagellin"/>
    <property type="match status" value="1"/>
</dbReference>
<sequence length="183" mass="20029">MKSAPFTLESGTLCYHGIDVDSNTGFESEEIYYDIGLGLKTDVSGQVIEGSAFNISNPGSEVFGTGTDGNGISNNLYNLLGDLAQQFEDDDLSNLDLYLGKIETIGEDITIDYVNVGQKTNFLDFLESRLKTNEYNAKSKQSRLEGIDEAEAILDFKTQETAYNAALAMGSKILQATLLDYMK</sequence>
<gene>
    <name evidence="1" type="ORF">SDC9_166650</name>
</gene>
<name>A0A645G5K2_9ZZZZ</name>
<dbReference type="EMBL" id="VSSQ01066817">
    <property type="protein sequence ID" value="MPN19283.1"/>
    <property type="molecule type" value="Genomic_DNA"/>
</dbReference>
<evidence type="ECO:0000313" key="1">
    <source>
        <dbReference type="EMBL" id="MPN19283.1"/>
    </source>
</evidence>
<protein>
    <recommendedName>
        <fullName evidence="2">Flagellin C-terminal domain-containing protein</fullName>
    </recommendedName>
</protein>
<comment type="caution">
    <text evidence="1">The sequence shown here is derived from an EMBL/GenBank/DDBJ whole genome shotgun (WGS) entry which is preliminary data.</text>
</comment>
<dbReference type="Gene3D" id="1.20.1330.10">
    <property type="entry name" value="f41 fragment of flagellin, N-terminal domain"/>
    <property type="match status" value="1"/>
</dbReference>
<organism evidence="1">
    <name type="scientific">bioreactor metagenome</name>
    <dbReference type="NCBI Taxonomy" id="1076179"/>
    <lineage>
        <taxon>unclassified sequences</taxon>
        <taxon>metagenomes</taxon>
        <taxon>ecological metagenomes</taxon>
    </lineage>
</organism>
<dbReference type="AlphaFoldDB" id="A0A645G5K2"/>
<accession>A0A645G5K2</accession>
<evidence type="ECO:0008006" key="2">
    <source>
        <dbReference type="Google" id="ProtNLM"/>
    </source>
</evidence>